<keyword evidence="2 3" id="KW-0808">Transferase</keyword>
<evidence type="ECO:0000256" key="3">
    <source>
        <dbReference type="RuleBase" id="RU003718"/>
    </source>
</evidence>
<evidence type="ECO:0000256" key="1">
    <source>
        <dbReference type="ARBA" id="ARBA00009995"/>
    </source>
</evidence>
<dbReference type="InterPro" id="IPR035595">
    <property type="entry name" value="UDP_glycos_trans_CS"/>
</dbReference>
<dbReference type="GO" id="GO:0080044">
    <property type="term" value="F:quercetin 7-O-glucosyltransferase activity"/>
    <property type="evidence" value="ECO:0007669"/>
    <property type="project" value="TreeGrafter"/>
</dbReference>
<dbReference type="Proteomes" id="UP001418222">
    <property type="component" value="Unassembled WGS sequence"/>
</dbReference>
<organism evidence="5 6">
    <name type="scientific">Platanthera zijinensis</name>
    <dbReference type="NCBI Taxonomy" id="2320716"/>
    <lineage>
        <taxon>Eukaryota</taxon>
        <taxon>Viridiplantae</taxon>
        <taxon>Streptophyta</taxon>
        <taxon>Embryophyta</taxon>
        <taxon>Tracheophyta</taxon>
        <taxon>Spermatophyta</taxon>
        <taxon>Magnoliopsida</taxon>
        <taxon>Liliopsida</taxon>
        <taxon>Asparagales</taxon>
        <taxon>Orchidaceae</taxon>
        <taxon>Orchidoideae</taxon>
        <taxon>Orchideae</taxon>
        <taxon>Orchidinae</taxon>
        <taxon>Platanthera</taxon>
    </lineage>
</organism>
<dbReference type="EC" id="2.4.1.-" evidence="4"/>
<evidence type="ECO:0000313" key="6">
    <source>
        <dbReference type="Proteomes" id="UP001418222"/>
    </source>
</evidence>
<dbReference type="PANTHER" id="PTHR11926">
    <property type="entry name" value="GLUCOSYL/GLUCURONOSYL TRANSFERASES"/>
    <property type="match status" value="1"/>
</dbReference>
<evidence type="ECO:0000256" key="2">
    <source>
        <dbReference type="ARBA" id="ARBA00022679"/>
    </source>
</evidence>
<gene>
    <name evidence="5" type="primary">UGT85A5</name>
    <name evidence="5" type="ORF">KSP39_PZI020706</name>
</gene>
<name>A0AAP0B0V3_9ASPA</name>
<dbReference type="Gene3D" id="3.40.50.2000">
    <property type="entry name" value="Glycogen Phosphorylase B"/>
    <property type="match status" value="2"/>
</dbReference>
<dbReference type="PANTHER" id="PTHR11926:SF774">
    <property type="entry name" value="UDP-GLYCOSYLTRANSFERASE 85A1-RELATED"/>
    <property type="match status" value="1"/>
</dbReference>
<reference evidence="5 6" key="1">
    <citation type="journal article" date="2022" name="Nat. Plants">
        <title>Genomes of leafy and leafless Platanthera orchids illuminate the evolution of mycoheterotrophy.</title>
        <authorList>
            <person name="Li M.H."/>
            <person name="Liu K.W."/>
            <person name="Li Z."/>
            <person name="Lu H.C."/>
            <person name="Ye Q.L."/>
            <person name="Zhang D."/>
            <person name="Wang J.Y."/>
            <person name="Li Y.F."/>
            <person name="Zhong Z.M."/>
            <person name="Liu X."/>
            <person name="Yu X."/>
            <person name="Liu D.K."/>
            <person name="Tu X.D."/>
            <person name="Liu B."/>
            <person name="Hao Y."/>
            <person name="Liao X.Y."/>
            <person name="Jiang Y.T."/>
            <person name="Sun W.H."/>
            <person name="Chen J."/>
            <person name="Chen Y.Q."/>
            <person name="Ai Y."/>
            <person name="Zhai J.W."/>
            <person name="Wu S.S."/>
            <person name="Zhou Z."/>
            <person name="Hsiao Y.Y."/>
            <person name="Wu W.L."/>
            <person name="Chen Y.Y."/>
            <person name="Lin Y.F."/>
            <person name="Hsu J.L."/>
            <person name="Li C.Y."/>
            <person name="Wang Z.W."/>
            <person name="Zhao X."/>
            <person name="Zhong W.Y."/>
            <person name="Ma X.K."/>
            <person name="Ma L."/>
            <person name="Huang J."/>
            <person name="Chen G.Z."/>
            <person name="Huang M.Z."/>
            <person name="Huang L."/>
            <person name="Peng D.H."/>
            <person name="Luo Y.B."/>
            <person name="Zou S.Q."/>
            <person name="Chen S.P."/>
            <person name="Lan S."/>
            <person name="Tsai W.C."/>
            <person name="Van de Peer Y."/>
            <person name="Liu Z.J."/>
        </authorList>
    </citation>
    <scope>NUCLEOTIDE SEQUENCE [LARGE SCALE GENOMIC DNA]</scope>
    <source>
        <strain evidence="5">Lor287</strain>
    </source>
</reference>
<dbReference type="PROSITE" id="PS00375">
    <property type="entry name" value="UDPGT"/>
    <property type="match status" value="1"/>
</dbReference>
<comment type="caution">
    <text evidence="5">The sequence shown here is derived from an EMBL/GenBank/DDBJ whole genome shotgun (WGS) entry which is preliminary data.</text>
</comment>
<dbReference type="InterPro" id="IPR002213">
    <property type="entry name" value="UDP_glucos_trans"/>
</dbReference>
<accession>A0AAP0B0V3</accession>
<dbReference type="AlphaFoldDB" id="A0AAP0B0V3"/>
<dbReference type="EMBL" id="JBBWWQ010000018">
    <property type="protein sequence ID" value="KAK8921617.1"/>
    <property type="molecule type" value="Genomic_DNA"/>
</dbReference>
<keyword evidence="3" id="KW-0328">Glycosyltransferase</keyword>
<protein>
    <recommendedName>
        <fullName evidence="4">Glycosyltransferase</fullName>
        <ecNumber evidence="4">2.4.1.-</ecNumber>
    </recommendedName>
</protein>
<keyword evidence="6" id="KW-1185">Reference proteome</keyword>
<dbReference type="SUPFAM" id="SSF53756">
    <property type="entry name" value="UDP-Glycosyltransferase/glycogen phosphorylase"/>
    <property type="match status" value="1"/>
</dbReference>
<dbReference type="Pfam" id="PF00201">
    <property type="entry name" value="UDPGT"/>
    <property type="match status" value="1"/>
</dbReference>
<evidence type="ECO:0000313" key="5">
    <source>
        <dbReference type="EMBL" id="KAK8921617.1"/>
    </source>
</evidence>
<dbReference type="CDD" id="cd03784">
    <property type="entry name" value="GT1_Gtf-like"/>
    <property type="match status" value="1"/>
</dbReference>
<dbReference type="FunFam" id="3.40.50.2000:FF:000027">
    <property type="entry name" value="Glycosyltransferase"/>
    <property type="match status" value="1"/>
</dbReference>
<proteinExistence type="inferred from homology"/>
<sequence>MGSLPSEKPHAVCVPFPAQGHVNPLLKLAKLLHTHGGFHITFVLTEFNYRRLVRSQGPEAVKGLPDFQFAAIPDGLPYSDEDATQNIPDVAVSTMKTCLAPFLSLLAKLNDGGGISGVPPVTCIVSDAVQSFTLDAARELGIPEILFWTTSACGFLGYLCYQLLCDRGLLPLKVLTVLSGENKSQQTGCELYFDLFARDADAADLTNGFLETEVGPVPGLADGLRLKDFPSFMLTTDRNDKMLDFVLHETSRAPMGSALLLNTFESLEIPAIAELRKKLPAVYTIGPLSSLIRQAIPSDSPVAAINTSLWTEDSTCLDWLDGREPNSVVYVNFGSITVMSNAQLVEFAWGLANTGYDFLWVIRPDLVRGSDAQVLPAEFIEETKERGLMASWCPQEELLFHPAVAVFLTHCGWNSMAESISGGVPMICWPFFAEQPTNCKYACTDWGVGMEIDAGVKREEVEGLIREMIAGDKGREMRRKAAEWKETATAAVMPLGSSAANLEKVIKDVLRSHLNK</sequence>
<dbReference type="GO" id="GO:0080043">
    <property type="term" value="F:quercetin 3-O-glucosyltransferase activity"/>
    <property type="evidence" value="ECO:0007669"/>
    <property type="project" value="TreeGrafter"/>
</dbReference>
<comment type="similarity">
    <text evidence="1 3">Belongs to the UDP-glycosyltransferase family.</text>
</comment>
<evidence type="ECO:0000256" key="4">
    <source>
        <dbReference type="RuleBase" id="RU362057"/>
    </source>
</evidence>